<dbReference type="GO" id="GO:0016567">
    <property type="term" value="P:protein ubiquitination"/>
    <property type="evidence" value="ECO:0007669"/>
    <property type="project" value="UniProtKB-UniPathway"/>
</dbReference>
<evidence type="ECO:0000256" key="4">
    <source>
        <dbReference type="SAM" id="MobiDB-lite"/>
    </source>
</evidence>
<gene>
    <name evidence="6" type="primary">VvCHDp001059_3</name>
    <name evidence="6" type="ORF">CK203_053220</name>
</gene>
<keyword evidence="3" id="KW-0175">Coiled coil</keyword>
<evidence type="ECO:0000259" key="5">
    <source>
        <dbReference type="PROSITE" id="PS51649"/>
    </source>
</evidence>
<comment type="caution">
    <text evidence="6">The sequence shown here is derived from an EMBL/GenBank/DDBJ whole genome shotgun (WGS) entry which is preliminary data.</text>
</comment>
<sequence>MESCCDLQVDVNGEETFMVDKVLLQQWHHRDKPSNIALLNRAAHFMEMNESVSRRHNLLEQTEKSLEQISYWSWSELLVALKQCQDLPPVAKSSGILQKCLDSLIGRVALASGSEASPYPSNSSPDSSGFRFSCDTRSTESLKNSFSRVTWWFEDLLVLNPNLVEMVVKSMLSRKYDHAIISRFLFYYQKSKFVTATSVEKRKIIESVVDLFCFLDQSSVSCKSLFGILRVAVSLNISKGCRNKLESMIGSQIDQAALDNLLVPSPHGSNYLYDVNLVLRFLKAFLRGGSVKFLQFVSEELLAWFCRESYDGIYSAMGMYLEVHAGLSEEEKMKICCTLNYDKLSSEACMHLAQNTKFPSKTTVQALISQQSKLKNLLHETNHSRSFTDSPCSISSNGSRGAKDDSQEQIVLYAGKLDISADNERLRARLQGMQWRVMELEKACRKMQTQMAKIMKSKTTSHSNAISLPKLCS</sequence>
<feature type="domain" description="NPH3" evidence="5">
    <location>
        <begin position="150"/>
        <end position="373"/>
    </location>
</feature>
<feature type="coiled-coil region" evidence="3">
    <location>
        <begin position="423"/>
        <end position="457"/>
    </location>
</feature>
<name>A0A438GJY5_VITVI</name>
<comment type="similarity">
    <text evidence="2">Belongs to the NPH3 family.</text>
</comment>
<evidence type="ECO:0000256" key="2">
    <source>
        <dbReference type="PROSITE-ProRule" id="PRU00982"/>
    </source>
</evidence>
<dbReference type="EMBL" id="QGNW01000413">
    <property type="protein sequence ID" value="RVW72523.1"/>
    <property type="molecule type" value="Genomic_DNA"/>
</dbReference>
<accession>A0A438GJY5</accession>
<dbReference type="InterPro" id="IPR043454">
    <property type="entry name" value="NPH3/RPT2-like"/>
</dbReference>
<keyword evidence="1" id="KW-0833">Ubl conjugation pathway</keyword>
<dbReference type="InterPro" id="IPR027356">
    <property type="entry name" value="NPH3_dom"/>
</dbReference>
<dbReference type="Pfam" id="PF03000">
    <property type="entry name" value="NPH3"/>
    <property type="match status" value="2"/>
</dbReference>
<organism evidence="6 7">
    <name type="scientific">Vitis vinifera</name>
    <name type="common">Grape</name>
    <dbReference type="NCBI Taxonomy" id="29760"/>
    <lineage>
        <taxon>Eukaryota</taxon>
        <taxon>Viridiplantae</taxon>
        <taxon>Streptophyta</taxon>
        <taxon>Embryophyta</taxon>
        <taxon>Tracheophyta</taxon>
        <taxon>Spermatophyta</taxon>
        <taxon>Magnoliopsida</taxon>
        <taxon>eudicotyledons</taxon>
        <taxon>Gunneridae</taxon>
        <taxon>Pentapetalae</taxon>
        <taxon>rosids</taxon>
        <taxon>Vitales</taxon>
        <taxon>Vitaceae</taxon>
        <taxon>Viteae</taxon>
        <taxon>Vitis</taxon>
    </lineage>
</organism>
<feature type="region of interest" description="Disordered" evidence="4">
    <location>
        <begin position="383"/>
        <end position="403"/>
    </location>
</feature>
<feature type="compositionally biased region" description="Polar residues" evidence="4">
    <location>
        <begin position="384"/>
        <end position="399"/>
    </location>
</feature>
<reference evidence="6 7" key="1">
    <citation type="journal article" date="2018" name="PLoS Genet.">
        <title>Population sequencing reveals clonal diversity and ancestral inbreeding in the grapevine cultivar Chardonnay.</title>
        <authorList>
            <person name="Roach M.J."/>
            <person name="Johnson D.L."/>
            <person name="Bohlmann J."/>
            <person name="van Vuuren H.J."/>
            <person name="Jones S.J."/>
            <person name="Pretorius I.S."/>
            <person name="Schmidt S.A."/>
            <person name="Borneman A.R."/>
        </authorList>
    </citation>
    <scope>NUCLEOTIDE SEQUENCE [LARGE SCALE GENOMIC DNA]</scope>
    <source>
        <strain evidence="7">cv. Chardonnay</strain>
        <tissue evidence="6">Leaf</tissue>
    </source>
</reference>
<evidence type="ECO:0000313" key="6">
    <source>
        <dbReference type="EMBL" id="RVW72523.1"/>
    </source>
</evidence>
<dbReference type="PROSITE" id="PS51649">
    <property type="entry name" value="NPH3"/>
    <property type="match status" value="1"/>
</dbReference>
<dbReference type="AlphaFoldDB" id="A0A438GJY5"/>
<evidence type="ECO:0000313" key="7">
    <source>
        <dbReference type="Proteomes" id="UP000288805"/>
    </source>
</evidence>
<dbReference type="PANTHER" id="PTHR32370">
    <property type="entry name" value="OS12G0117600 PROTEIN"/>
    <property type="match status" value="1"/>
</dbReference>
<evidence type="ECO:0000256" key="1">
    <source>
        <dbReference type="ARBA" id="ARBA00022786"/>
    </source>
</evidence>
<proteinExistence type="inferred from homology"/>
<dbReference type="UniPathway" id="UPA00143"/>
<evidence type="ECO:0000256" key="3">
    <source>
        <dbReference type="SAM" id="Coils"/>
    </source>
</evidence>
<protein>
    <submittedName>
        <fullName evidence="6">BTB/POZ domain-containing protein</fullName>
    </submittedName>
</protein>
<dbReference type="Proteomes" id="UP000288805">
    <property type="component" value="Unassembled WGS sequence"/>
</dbReference>